<proteinExistence type="inferred from homology"/>
<dbReference type="InterPro" id="IPR009060">
    <property type="entry name" value="UBA-like_sf"/>
</dbReference>
<comment type="similarity">
    <text evidence="2 8 9">Belongs to the EF-Ts family.</text>
</comment>
<evidence type="ECO:0000313" key="12">
    <source>
        <dbReference type="EMBL" id="NJP36323.1"/>
    </source>
</evidence>
<dbReference type="Gene3D" id="3.30.479.20">
    <property type="entry name" value="Elongation factor Ts, dimerisation domain"/>
    <property type="match status" value="2"/>
</dbReference>
<dbReference type="InterPro" id="IPR018101">
    <property type="entry name" value="Transl_elong_Ts_CS"/>
</dbReference>
<dbReference type="InterPro" id="IPR001816">
    <property type="entry name" value="Transl_elong_EFTs/EF1B"/>
</dbReference>
<evidence type="ECO:0000256" key="10">
    <source>
        <dbReference type="RuleBase" id="RU000643"/>
    </source>
</evidence>
<evidence type="ECO:0000256" key="5">
    <source>
        <dbReference type="ARBA" id="ARBA00022768"/>
    </source>
</evidence>
<dbReference type="InterPro" id="IPR036402">
    <property type="entry name" value="EF-Ts_dimer_sf"/>
</dbReference>
<accession>A0A969TS89</accession>
<dbReference type="SUPFAM" id="SSF46934">
    <property type="entry name" value="UBA-like"/>
    <property type="match status" value="1"/>
</dbReference>
<keyword evidence="13" id="KW-1185">Reference proteome</keyword>
<evidence type="ECO:0000313" key="13">
    <source>
        <dbReference type="Proteomes" id="UP000752012"/>
    </source>
</evidence>
<dbReference type="HAMAP" id="MF_00050">
    <property type="entry name" value="EF_Ts"/>
    <property type="match status" value="1"/>
</dbReference>
<dbReference type="NCBIfam" id="TIGR00116">
    <property type="entry name" value="tsf"/>
    <property type="match status" value="1"/>
</dbReference>
<dbReference type="Pfam" id="PF00889">
    <property type="entry name" value="EF_TS"/>
    <property type="match status" value="1"/>
</dbReference>
<evidence type="ECO:0000256" key="3">
    <source>
        <dbReference type="ARBA" id="ARBA00016956"/>
    </source>
</evidence>
<dbReference type="PROSITE" id="PS01127">
    <property type="entry name" value="EF_TS_2"/>
    <property type="match status" value="1"/>
</dbReference>
<dbReference type="PANTHER" id="PTHR11741:SF0">
    <property type="entry name" value="ELONGATION FACTOR TS, MITOCHONDRIAL"/>
    <property type="match status" value="1"/>
</dbReference>
<gene>
    <name evidence="8" type="primary">tsf</name>
    <name evidence="12" type="ORF">HCN83_01835</name>
</gene>
<comment type="subcellular location">
    <subcellularLocation>
        <location evidence="1 8 10">Cytoplasm</location>
    </subcellularLocation>
</comment>
<reference evidence="12 13" key="1">
    <citation type="submission" date="2020-03" db="EMBL/GenBank/DDBJ databases">
        <title>Assessment of the enzymatic potential of alkaline-tolerant lipase obtained from Bacillus luteus H11 (technogenic soil) for the bioremediation of saline soils contaminated with petroleum substances.</title>
        <authorList>
            <person name="Kalwasinska A."/>
        </authorList>
    </citation>
    <scope>NUCLEOTIDE SEQUENCE [LARGE SCALE GENOMIC DNA]</scope>
    <source>
        <strain evidence="12 13">H11</strain>
    </source>
</reference>
<evidence type="ECO:0000256" key="9">
    <source>
        <dbReference type="RuleBase" id="RU000642"/>
    </source>
</evidence>
<evidence type="ECO:0000256" key="2">
    <source>
        <dbReference type="ARBA" id="ARBA00005532"/>
    </source>
</evidence>
<organism evidence="12 13">
    <name type="scientific">Alkalicoccus luteus</name>
    <dbReference type="NCBI Taxonomy" id="1237094"/>
    <lineage>
        <taxon>Bacteria</taxon>
        <taxon>Bacillati</taxon>
        <taxon>Bacillota</taxon>
        <taxon>Bacilli</taxon>
        <taxon>Bacillales</taxon>
        <taxon>Bacillaceae</taxon>
        <taxon>Alkalicoccus</taxon>
    </lineage>
</organism>
<dbReference type="SUPFAM" id="SSF54713">
    <property type="entry name" value="Elongation factor Ts (EF-Ts), dimerisation domain"/>
    <property type="match status" value="2"/>
</dbReference>
<evidence type="ECO:0000256" key="4">
    <source>
        <dbReference type="ARBA" id="ARBA00022490"/>
    </source>
</evidence>
<dbReference type="FunFam" id="1.10.8.10:FF:000001">
    <property type="entry name" value="Elongation factor Ts"/>
    <property type="match status" value="1"/>
</dbReference>
<sequence length="293" mass="32352">MAISAKMVKELREKTGAGMMDCKKALSETDGDMEKAVNFLREKGIAKAAKKADRVAAEGLAHIVKEGNRAVIVEINSETDFVSKNDGFINMVDTVAKHILTNSPANVEEALAQDFAGEQDTLQDFINNQIATIGEKISLRRFEIVELGENEHAGAYIHMGGRIGVLTIVEGADDETAKDVAMHIAAINPKYVSRDAVSEEEVESERDVLKQQALNEGKPENIVEKMVEGRLGKFFEEICLNEQAFVKDSDQKVGKFVESKGGSVKTFFRYEVGEGMEKREDNFAEEVMSQVKK</sequence>
<evidence type="ECO:0000259" key="11">
    <source>
        <dbReference type="Pfam" id="PF00889"/>
    </source>
</evidence>
<comment type="function">
    <text evidence="7 8 9">Associates with the EF-Tu.GDP complex and induces the exchange of GDP to GTP. It remains bound to the aminoacyl-tRNA.EF-Tu.GTP complex up to the GTP hydrolysis stage on the ribosome.</text>
</comment>
<dbReference type="Proteomes" id="UP000752012">
    <property type="component" value="Unassembled WGS sequence"/>
</dbReference>
<dbReference type="AlphaFoldDB" id="A0A969TS89"/>
<name>A0A969TS89_9BACI</name>
<dbReference type="InterPro" id="IPR014039">
    <property type="entry name" value="Transl_elong_EFTs/EF1B_dimer"/>
</dbReference>
<evidence type="ECO:0000256" key="8">
    <source>
        <dbReference type="HAMAP-Rule" id="MF_00050"/>
    </source>
</evidence>
<dbReference type="EMBL" id="JAATHJ010000002">
    <property type="protein sequence ID" value="NJP36323.1"/>
    <property type="molecule type" value="Genomic_DNA"/>
</dbReference>
<keyword evidence="5 8" id="KW-0251">Elongation factor</keyword>
<evidence type="ECO:0000256" key="7">
    <source>
        <dbReference type="ARBA" id="ARBA00025453"/>
    </source>
</evidence>
<dbReference type="Gene3D" id="1.10.286.20">
    <property type="match status" value="1"/>
</dbReference>
<dbReference type="Gene3D" id="1.10.8.10">
    <property type="entry name" value="DNA helicase RuvA subunit, C-terminal domain"/>
    <property type="match status" value="1"/>
</dbReference>
<dbReference type="GO" id="GO:0003746">
    <property type="term" value="F:translation elongation factor activity"/>
    <property type="evidence" value="ECO:0007669"/>
    <property type="project" value="UniProtKB-UniRule"/>
</dbReference>
<evidence type="ECO:0000256" key="1">
    <source>
        <dbReference type="ARBA" id="ARBA00004496"/>
    </source>
</evidence>
<dbReference type="CDD" id="cd14275">
    <property type="entry name" value="UBA_EF-Ts"/>
    <property type="match status" value="1"/>
</dbReference>
<dbReference type="PROSITE" id="PS01126">
    <property type="entry name" value="EF_TS_1"/>
    <property type="match status" value="1"/>
</dbReference>
<keyword evidence="4 8" id="KW-0963">Cytoplasm</keyword>
<dbReference type="PANTHER" id="PTHR11741">
    <property type="entry name" value="ELONGATION FACTOR TS"/>
    <property type="match status" value="1"/>
</dbReference>
<dbReference type="GO" id="GO:0005737">
    <property type="term" value="C:cytoplasm"/>
    <property type="evidence" value="ECO:0007669"/>
    <property type="project" value="UniProtKB-SubCell"/>
</dbReference>
<comment type="caution">
    <text evidence="12">The sequence shown here is derived from an EMBL/GenBank/DDBJ whole genome shotgun (WGS) entry which is preliminary data.</text>
</comment>
<keyword evidence="6 8" id="KW-0648">Protein biosynthesis</keyword>
<protein>
    <recommendedName>
        <fullName evidence="3 8">Elongation factor Ts</fullName>
        <shortName evidence="8">EF-Ts</shortName>
    </recommendedName>
</protein>
<evidence type="ECO:0000256" key="6">
    <source>
        <dbReference type="ARBA" id="ARBA00022917"/>
    </source>
</evidence>
<dbReference type="RefSeq" id="WP_168004610.1">
    <property type="nucleotide sequence ID" value="NZ_JAATHJ010000002.1"/>
</dbReference>
<feature type="region of interest" description="Involved in Mg(2+) ion dislocation from EF-Tu" evidence="8">
    <location>
        <begin position="79"/>
        <end position="82"/>
    </location>
</feature>
<feature type="domain" description="Translation elongation factor EFTs/EF1B dimerisation" evidence="11">
    <location>
        <begin position="70"/>
        <end position="274"/>
    </location>
</feature>
<dbReference type="FunFam" id="1.10.286.20:FF:000003">
    <property type="entry name" value="Elongation factor Ts"/>
    <property type="match status" value="1"/>
</dbReference>